<reference evidence="1 2" key="1">
    <citation type="submission" date="2019-05" db="EMBL/GenBank/DDBJ databases">
        <title>Another draft genome of Portunus trituberculatus and its Hox gene families provides insights of decapod evolution.</title>
        <authorList>
            <person name="Jeong J.-H."/>
            <person name="Song I."/>
            <person name="Kim S."/>
            <person name="Choi T."/>
            <person name="Kim D."/>
            <person name="Ryu S."/>
            <person name="Kim W."/>
        </authorList>
    </citation>
    <scope>NUCLEOTIDE SEQUENCE [LARGE SCALE GENOMIC DNA]</scope>
    <source>
        <tissue evidence="1">Muscle</tissue>
    </source>
</reference>
<accession>A0A5B7FYZ8</accession>
<gene>
    <name evidence="1" type="ORF">E2C01_044317</name>
</gene>
<organism evidence="1 2">
    <name type="scientific">Portunus trituberculatus</name>
    <name type="common">Swimming crab</name>
    <name type="synonym">Neptunus trituberculatus</name>
    <dbReference type="NCBI Taxonomy" id="210409"/>
    <lineage>
        <taxon>Eukaryota</taxon>
        <taxon>Metazoa</taxon>
        <taxon>Ecdysozoa</taxon>
        <taxon>Arthropoda</taxon>
        <taxon>Crustacea</taxon>
        <taxon>Multicrustacea</taxon>
        <taxon>Malacostraca</taxon>
        <taxon>Eumalacostraca</taxon>
        <taxon>Eucarida</taxon>
        <taxon>Decapoda</taxon>
        <taxon>Pleocyemata</taxon>
        <taxon>Brachyura</taxon>
        <taxon>Eubrachyura</taxon>
        <taxon>Portunoidea</taxon>
        <taxon>Portunidae</taxon>
        <taxon>Portuninae</taxon>
        <taxon>Portunus</taxon>
    </lineage>
</organism>
<name>A0A5B7FYZ8_PORTR</name>
<protein>
    <recommendedName>
        <fullName evidence="3">Reverse transcriptase domain-containing protein</fullName>
    </recommendedName>
</protein>
<comment type="caution">
    <text evidence="1">The sequence shown here is derived from an EMBL/GenBank/DDBJ whole genome shotgun (WGS) entry which is preliminary data.</text>
</comment>
<proteinExistence type="predicted"/>
<keyword evidence="2" id="KW-1185">Reference proteome</keyword>
<dbReference type="Proteomes" id="UP000324222">
    <property type="component" value="Unassembled WGS sequence"/>
</dbReference>
<dbReference type="EMBL" id="VSRR010009533">
    <property type="protein sequence ID" value="MPC50489.1"/>
    <property type="molecule type" value="Genomic_DNA"/>
</dbReference>
<evidence type="ECO:0000313" key="2">
    <source>
        <dbReference type="Proteomes" id="UP000324222"/>
    </source>
</evidence>
<evidence type="ECO:0008006" key="3">
    <source>
        <dbReference type="Google" id="ProtNLM"/>
    </source>
</evidence>
<sequence>MPDPDQHRLTITEFDVIAAIKASAPGSAAGLDGFWIYLTKVGSKDPGQTHVFRPFQLGVSVCMDCEAAVHTVRDYSDAHTDSLGQIIVKLDLTNILNIVHRSATLCEVIGHFPSAAPLVSPAYSQLLHFGSTRLWSCRGVQHGEPLGPILFALALNPAIEHLPSPLNFWFLDDGTLAGPKDVSLLTCTD</sequence>
<evidence type="ECO:0000313" key="1">
    <source>
        <dbReference type="EMBL" id="MPC50489.1"/>
    </source>
</evidence>
<dbReference type="AlphaFoldDB" id="A0A5B7FYZ8"/>